<dbReference type="EMBL" id="UOGD01000227">
    <property type="protein sequence ID" value="VAX22452.1"/>
    <property type="molecule type" value="Genomic_DNA"/>
</dbReference>
<protein>
    <submittedName>
        <fullName evidence="1">Uncharacterized protein</fullName>
    </submittedName>
</protein>
<evidence type="ECO:0000313" key="1">
    <source>
        <dbReference type="EMBL" id="VAX22452.1"/>
    </source>
</evidence>
<dbReference type="AlphaFoldDB" id="A0A3B1C2Y0"/>
<proteinExistence type="predicted"/>
<name>A0A3B1C2Y0_9ZZZZ</name>
<gene>
    <name evidence="1" type="ORF">MNBD_IGNAVI01-1056</name>
</gene>
<accession>A0A3B1C2Y0</accession>
<sequence>MTHRKIWAFLLLISTVFLLSQCTSRYTQKDVEQLLSTERVTANTSDISILIPNGWHTIEANDSLFIDLWLVSKDYNSSLSLIPLHSENNKQSFSEWTSVSKLSNKMKFKKDKIEIVDDGDDVINGIQTSSYYFKVNNTLHRITIFNFKNKFYELTALDKAINHNKASQINNLEKLQTAIIQTVR</sequence>
<reference evidence="1" key="1">
    <citation type="submission" date="2018-06" db="EMBL/GenBank/DDBJ databases">
        <authorList>
            <person name="Zhirakovskaya E."/>
        </authorList>
    </citation>
    <scope>NUCLEOTIDE SEQUENCE</scope>
</reference>
<organism evidence="1">
    <name type="scientific">hydrothermal vent metagenome</name>
    <dbReference type="NCBI Taxonomy" id="652676"/>
    <lineage>
        <taxon>unclassified sequences</taxon>
        <taxon>metagenomes</taxon>
        <taxon>ecological metagenomes</taxon>
    </lineage>
</organism>